<protein>
    <submittedName>
        <fullName evidence="1">Uncharacterized protein</fullName>
    </submittedName>
</protein>
<gene>
    <name evidence="1" type="ORF">K503DRAFT_775502</name>
</gene>
<organism evidence="1 2">
    <name type="scientific">Rhizopogon vinicolor AM-OR11-026</name>
    <dbReference type="NCBI Taxonomy" id="1314800"/>
    <lineage>
        <taxon>Eukaryota</taxon>
        <taxon>Fungi</taxon>
        <taxon>Dikarya</taxon>
        <taxon>Basidiomycota</taxon>
        <taxon>Agaricomycotina</taxon>
        <taxon>Agaricomycetes</taxon>
        <taxon>Agaricomycetidae</taxon>
        <taxon>Boletales</taxon>
        <taxon>Suillineae</taxon>
        <taxon>Rhizopogonaceae</taxon>
        <taxon>Rhizopogon</taxon>
    </lineage>
</organism>
<dbReference type="EMBL" id="KV448752">
    <property type="protein sequence ID" value="OAX33534.1"/>
    <property type="molecule type" value="Genomic_DNA"/>
</dbReference>
<dbReference type="AlphaFoldDB" id="A0A1B7MLP1"/>
<accession>A0A1B7MLP1</accession>
<evidence type="ECO:0000313" key="1">
    <source>
        <dbReference type="EMBL" id="OAX33534.1"/>
    </source>
</evidence>
<dbReference type="STRING" id="1314800.A0A1B7MLP1"/>
<dbReference type="InParanoid" id="A0A1B7MLP1"/>
<proteinExistence type="predicted"/>
<feature type="non-terminal residue" evidence="1">
    <location>
        <position position="79"/>
    </location>
</feature>
<feature type="non-terminal residue" evidence="1">
    <location>
        <position position="1"/>
    </location>
</feature>
<evidence type="ECO:0000313" key="2">
    <source>
        <dbReference type="Proteomes" id="UP000092154"/>
    </source>
</evidence>
<keyword evidence="2" id="KW-1185">Reference proteome</keyword>
<reference evidence="1 2" key="1">
    <citation type="submission" date="2016-06" db="EMBL/GenBank/DDBJ databases">
        <title>Comparative genomics of the ectomycorrhizal sister species Rhizopogon vinicolor and Rhizopogon vesiculosus (Basidiomycota: Boletales) reveals a divergence of the mating type B locus.</title>
        <authorList>
            <consortium name="DOE Joint Genome Institute"/>
            <person name="Mujic A.B."/>
            <person name="Kuo A."/>
            <person name="Tritt A."/>
            <person name="Lipzen A."/>
            <person name="Chen C."/>
            <person name="Johnson J."/>
            <person name="Sharma A."/>
            <person name="Barry K."/>
            <person name="Grigoriev I.V."/>
            <person name="Spatafora J.W."/>
        </authorList>
    </citation>
    <scope>NUCLEOTIDE SEQUENCE [LARGE SCALE GENOMIC DNA]</scope>
    <source>
        <strain evidence="1 2">AM-OR11-026</strain>
    </source>
</reference>
<sequence>RKQLPITAAYSFTDYRPQCQTIANSIIDTGTPPTGGLTPFNVYVALSRGRGRGNIRLLRDFDKNLLMTHPCEYLRLEDE</sequence>
<dbReference type="Proteomes" id="UP000092154">
    <property type="component" value="Unassembled WGS sequence"/>
</dbReference>
<name>A0A1B7MLP1_9AGAM</name>